<accession>A0ABV0QZ59</accession>
<evidence type="ECO:0000256" key="1">
    <source>
        <dbReference type="SAM" id="MobiDB-lite"/>
    </source>
</evidence>
<protein>
    <submittedName>
        <fullName evidence="2">Uncharacterized protein</fullName>
    </submittedName>
</protein>
<feature type="compositionally biased region" description="Polar residues" evidence="1">
    <location>
        <begin position="178"/>
        <end position="190"/>
    </location>
</feature>
<proteinExistence type="predicted"/>
<sequence length="326" mass="36346">PSTGLDRLVCITERFLQSGRLADLLWSFCLQPAPSGSPQLRETLLARLTSLPDITANKLHPNNRALFVPQRYYPLLASEMLAALERTCQALRGYSDGMFVEVCSCMCRFTFTQLFCPVLAVMAPRLAVCTRSDMVWQRVCWKLLENVPERWMESVLTGLVQAVKSADFAEETREPSTHRSTSQSRPASQRSKSDPDSDLDRSVVTLLAILFRISSPQVREAQGETRGYPTQHRSSPLQQNHPAPRRKDAVDAHLICISSVFIANGFSDCFDISNILVKSPCSCSNLSPDTHLKADSFYLVSVHRCGRRRPRCGLPQFSRAEPGAAG</sequence>
<keyword evidence="3" id="KW-1185">Reference proteome</keyword>
<name>A0ABV0QZ59_9TELE</name>
<feature type="compositionally biased region" description="Polar residues" evidence="1">
    <location>
        <begin position="231"/>
        <end position="241"/>
    </location>
</feature>
<evidence type="ECO:0000313" key="3">
    <source>
        <dbReference type="Proteomes" id="UP001434883"/>
    </source>
</evidence>
<evidence type="ECO:0000313" key="2">
    <source>
        <dbReference type="EMBL" id="MEQ2200721.1"/>
    </source>
</evidence>
<reference evidence="2 3" key="1">
    <citation type="submission" date="2021-06" db="EMBL/GenBank/DDBJ databases">
        <authorList>
            <person name="Palmer J.M."/>
        </authorList>
    </citation>
    <scope>NUCLEOTIDE SEQUENCE [LARGE SCALE GENOMIC DNA]</scope>
    <source>
        <strain evidence="2 3">XC_2019</strain>
        <tissue evidence="2">Muscle</tissue>
    </source>
</reference>
<dbReference type="EMBL" id="JAHRIN010026420">
    <property type="protein sequence ID" value="MEQ2200721.1"/>
    <property type="molecule type" value="Genomic_DNA"/>
</dbReference>
<dbReference type="Proteomes" id="UP001434883">
    <property type="component" value="Unassembled WGS sequence"/>
</dbReference>
<gene>
    <name evidence="2" type="ORF">XENOCAPTIV_002136</name>
</gene>
<dbReference type="InterPro" id="IPR051970">
    <property type="entry name" value="TEL2_Regulation"/>
</dbReference>
<organism evidence="2 3">
    <name type="scientific">Xenoophorus captivus</name>
    <dbReference type="NCBI Taxonomy" id="1517983"/>
    <lineage>
        <taxon>Eukaryota</taxon>
        <taxon>Metazoa</taxon>
        <taxon>Chordata</taxon>
        <taxon>Craniata</taxon>
        <taxon>Vertebrata</taxon>
        <taxon>Euteleostomi</taxon>
        <taxon>Actinopterygii</taxon>
        <taxon>Neopterygii</taxon>
        <taxon>Teleostei</taxon>
        <taxon>Neoteleostei</taxon>
        <taxon>Acanthomorphata</taxon>
        <taxon>Ovalentaria</taxon>
        <taxon>Atherinomorphae</taxon>
        <taxon>Cyprinodontiformes</taxon>
        <taxon>Goodeidae</taxon>
        <taxon>Xenoophorus</taxon>
    </lineage>
</organism>
<dbReference type="PANTHER" id="PTHR15830:SF10">
    <property type="entry name" value="TELOMERE LENGTH REGULATION PROTEIN TEL2 HOMOLOG"/>
    <property type="match status" value="1"/>
</dbReference>
<feature type="region of interest" description="Disordered" evidence="1">
    <location>
        <begin position="168"/>
        <end position="199"/>
    </location>
</feature>
<dbReference type="PANTHER" id="PTHR15830">
    <property type="entry name" value="TELOMERE LENGTH REGULATION PROTEIN TEL2 FAMILY MEMBER"/>
    <property type="match status" value="1"/>
</dbReference>
<feature type="non-terminal residue" evidence="2">
    <location>
        <position position="1"/>
    </location>
</feature>
<feature type="region of interest" description="Disordered" evidence="1">
    <location>
        <begin position="218"/>
        <end position="245"/>
    </location>
</feature>
<comment type="caution">
    <text evidence="2">The sequence shown here is derived from an EMBL/GenBank/DDBJ whole genome shotgun (WGS) entry which is preliminary data.</text>
</comment>